<dbReference type="EMBL" id="VWOX01000027">
    <property type="protein sequence ID" value="KAA5538727.1"/>
    <property type="molecule type" value="Genomic_DNA"/>
</dbReference>
<dbReference type="Proteomes" id="UP000324479">
    <property type="component" value="Unassembled WGS sequence"/>
</dbReference>
<dbReference type="InterPro" id="IPR006311">
    <property type="entry name" value="TAT_signal"/>
</dbReference>
<dbReference type="PANTHER" id="PTHR43818">
    <property type="entry name" value="BCDNA.GH03377"/>
    <property type="match status" value="1"/>
</dbReference>
<dbReference type="SUPFAM" id="SSF51735">
    <property type="entry name" value="NAD(P)-binding Rossmann-fold domains"/>
    <property type="match status" value="1"/>
</dbReference>
<sequence length="445" mass="49283">MRPVASPQRGPSRRDFHKTTLLAATAGGWFSLPQSDLGAAPAVNDRLTAAVIGCGGMATIHAQHQLEPHFHIAAICDVDQTRAEAYRAVAPDAEVVGPDYRDVLERDEIDVVFVTTPDHWHAKITVDALRAGKDVYCEKPLTFSVDEGRVIESTLAATDRILQVGTQQRSDPNFQTAVALARSGRLGAVRKVTVAIGGGPAGGPFASRPVPSGLDWNRWLGQATMTEYIPERCHGNFRWWYEYSGGKLTDWGAHHVDIAMWALGTAAKGKVRIEVVRSEHPVPLRNGQPTQADRYNTATSFDIRCRMQGGAELIIRDSAPDLGFENGILIECEGGRYFVNRGKLTGKPIEDLSQQDLSQALTSDLRGGRPVMSHTRHFYECVHRRQQPISDAASHVRHLNLCHLANIGQRLGRDVHWDPESRSVIDDPEANRWLRREQRHGFEVV</sequence>
<dbReference type="InterPro" id="IPR050463">
    <property type="entry name" value="Gfo/Idh/MocA_oxidrdct_glycsds"/>
</dbReference>
<evidence type="ECO:0000259" key="2">
    <source>
        <dbReference type="Pfam" id="PF19051"/>
    </source>
</evidence>
<dbReference type="Gene3D" id="3.30.360.10">
    <property type="entry name" value="Dihydrodipicolinate Reductase, domain 2"/>
    <property type="match status" value="1"/>
</dbReference>
<evidence type="ECO:0000313" key="3">
    <source>
        <dbReference type="EMBL" id="KAA5538727.1"/>
    </source>
</evidence>
<dbReference type="SUPFAM" id="SSF55347">
    <property type="entry name" value="Glyceraldehyde-3-phosphate dehydrogenase-like, C-terminal domain"/>
    <property type="match status" value="1"/>
</dbReference>
<dbReference type="AlphaFoldDB" id="A0A5M6CTY9"/>
<gene>
    <name evidence="3" type="ORF">FYK55_26630</name>
</gene>
<dbReference type="PANTHER" id="PTHR43818:SF5">
    <property type="entry name" value="OXIDOREDUCTASE FAMILY PROTEIN"/>
    <property type="match status" value="1"/>
</dbReference>
<dbReference type="Pfam" id="PF19051">
    <property type="entry name" value="GFO_IDH_MocA_C2"/>
    <property type="match status" value="1"/>
</dbReference>
<keyword evidence="4" id="KW-1185">Reference proteome</keyword>
<name>A0A5M6CTY9_9BACT</name>
<dbReference type="Gene3D" id="3.40.50.720">
    <property type="entry name" value="NAD(P)-binding Rossmann-like Domain"/>
    <property type="match status" value="1"/>
</dbReference>
<feature type="domain" description="Gfo/Idh/MocA-like oxidoreductase N-terminal" evidence="1">
    <location>
        <begin position="49"/>
        <end position="165"/>
    </location>
</feature>
<dbReference type="Pfam" id="PF01408">
    <property type="entry name" value="GFO_IDH_MocA"/>
    <property type="match status" value="1"/>
</dbReference>
<evidence type="ECO:0000259" key="1">
    <source>
        <dbReference type="Pfam" id="PF01408"/>
    </source>
</evidence>
<evidence type="ECO:0000313" key="4">
    <source>
        <dbReference type="Proteomes" id="UP000324479"/>
    </source>
</evidence>
<protein>
    <submittedName>
        <fullName evidence="3">Gfo/Idh/MocA family oxidoreductase</fullName>
    </submittedName>
</protein>
<comment type="caution">
    <text evidence="3">The sequence shown here is derived from an EMBL/GenBank/DDBJ whole genome shotgun (WGS) entry which is preliminary data.</text>
</comment>
<dbReference type="InterPro" id="IPR000683">
    <property type="entry name" value="Gfo/Idh/MocA-like_OxRdtase_N"/>
</dbReference>
<organism evidence="3 4">
    <name type="scientific">Roseiconus nitratireducens</name>
    <dbReference type="NCBI Taxonomy" id="2605748"/>
    <lineage>
        <taxon>Bacteria</taxon>
        <taxon>Pseudomonadati</taxon>
        <taxon>Planctomycetota</taxon>
        <taxon>Planctomycetia</taxon>
        <taxon>Pirellulales</taxon>
        <taxon>Pirellulaceae</taxon>
        <taxon>Roseiconus</taxon>
    </lineage>
</organism>
<dbReference type="PROSITE" id="PS51318">
    <property type="entry name" value="TAT"/>
    <property type="match status" value="1"/>
</dbReference>
<reference evidence="3 4" key="1">
    <citation type="submission" date="2019-08" db="EMBL/GenBank/DDBJ databases">
        <authorList>
            <person name="Dhanesh K."/>
            <person name="Kumar G."/>
            <person name="Sasikala C."/>
            <person name="Venkata Ramana C."/>
        </authorList>
    </citation>
    <scope>NUCLEOTIDE SEQUENCE [LARGE SCALE GENOMIC DNA]</scope>
    <source>
        <strain evidence="3 4">JC645</strain>
    </source>
</reference>
<feature type="domain" description="Gfo/Idh/MocA-like oxidoreductase bacterial type C-terminal" evidence="2">
    <location>
        <begin position="207"/>
        <end position="443"/>
    </location>
</feature>
<dbReference type="GO" id="GO:0000166">
    <property type="term" value="F:nucleotide binding"/>
    <property type="evidence" value="ECO:0007669"/>
    <property type="project" value="InterPro"/>
</dbReference>
<dbReference type="InterPro" id="IPR043906">
    <property type="entry name" value="Gfo/Idh/MocA_OxRdtase_bact_C"/>
</dbReference>
<proteinExistence type="predicted"/>
<dbReference type="InterPro" id="IPR036291">
    <property type="entry name" value="NAD(P)-bd_dom_sf"/>
</dbReference>
<accession>A0A5M6CTY9</accession>